<feature type="coiled-coil region" evidence="7">
    <location>
        <begin position="444"/>
        <end position="520"/>
    </location>
</feature>
<evidence type="ECO:0000256" key="8">
    <source>
        <dbReference type="SAM" id="Phobius"/>
    </source>
</evidence>
<evidence type="ECO:0000256" key="5">
    <source>
        <dbReference type="ARBA" id="ARBA00029447"/>
    </source>
</evidence>
<dbReference type="PANTHER" id="PTHR32089">
    <property type="entry name" value="METHYL-ACCEPTING CHEMOTAXIS PROTEIN MCPB"/>
    <property type="match status" value="1"/>
</dbReference>
<keyword evidence="4 6" id="KW-0807">Transducer</keyword>
<gene>
    <name evidence="11" type="ORF">P9271_10670</name>
</gene>
<dbReference type="Proteomes" id="UP001342826">
    <property type="component" value="Unassembled WGS sequence"/>
</dbReference>
<name>A0ABU6NXD5_9BACI</name>
<evidence type="ECO:0000256" key="7">
    <source>
        <dbReference type="SAM" id="Coils"/>
    </source>
</evidence>
<dbReference type="SUPFAM" id="SSF58104">
    <property type="entry name" value="Methyl-accepting chemotaxis protein (MCP) signaling domain"/>
    <property type="match status" value="1"/>
</dbReference>
<evidence type="ECO:0000256" key="2">
    <source>
        <dbReference type="ARBA" id="ARBA00022475"/>
    </source>
</evidence>
<comment type="similarity">
    <text evidence="5">Belongs to the methyl-accepting chemotaxis (MCP) protein family.</text>
</comment>
<feature type="transmembrane region" description="Helical" evidence="8">
    <location>
        <begin position="318"/>
        <end position="341"/>
    </location>
</feature>
<dbReference type="Pfam" id="PF00015">
    <property type="entry name" value="MCPsignal"/>
    <property type="match status" value="1"/>
</dbReference>
<protein>
    <submittedName>
        <fullName evidence="11">Methyl-accepting chemotaxis protein</fullName>
    </submittedName>
</protein>
<dbReference type="PANTHER" id="PTHR32089:SF112">
    <property type="entry name" value="LYSOZYME-LIKE PROTEIN-RELATED"/>
    <property type="match status" value="1"/>
</dbReference>
<evidence type="ECO:0000256" key="6">
    <source>
        <dbReference type="PROSITE-ProRule" id="PRU00284"/>
    </source>
</evidence>
<dbReference type="InterPro" id="IPR004089">
    <property type="entry name" value="MCPsignal_dom"/>
</dbReference>
<dbReference type="RefSeq" id="WP_066234823.1">
    <property type="nucleotide sequence ID" value="NZ_JARTFQ010000006.1"/>
</dbReference>
<dbReference type="Gene3D" id="3.30.450.20">
    <property type="entry name" value="PAS domain"/>
    <property type="match status" value="2"/>
</dbReference>
<evidence type="ECO:0000313" key="11">
    <source>
        <dbReference type="EMBL" id="MED4401780.1"/>
    </source>
</evidence>
<dbReference type="CDD" id="cd12913">
    <property type="entry name" value="PDC1_MCP_like"/>
    <property type="match status" value="1"/>
</dbReference>
<dbReference type="PROSITE" id="PS50111">
    <property type="entry name" value="CHEMOTAXIS_TRANSDUC_2"/>
    <property type="match status" value="1"/>
</dbReference>
<evidence type="ECO:0000259" key="10">
    <source>
        <dbReference type="PROSITE" id="PS50885"/>
    </source>
</evidence>
<comment type="subcellular location">
    <subcellularLocation>
        <location evidence="1">Cell membrane</location>
    </subcellularLocation>
</comment>
<comment type="caution">
    <text evidence="11">The sequence shown here is derived from an EMBL/GenBank/DDBJ whole genome shotgun (WGS) entry which is preliminary data.</text>
</comment>
<keyword evidence="8" id="KW-1133">Transmembrane helix</keyword>
<proteinExistence type="inferred from homology"/>
<evidence type="ECO:0000313" key="12">
    <source>
        <dbReference type="Proteomes" id="UP001342826"/>
    </source>
</evidence>
<sequence>MKRTKSITWKLSGLIIGLFLLLFLIYCIVTSSILYSKSVKDAEEYANEHTKLYAAQMSESLNQTNQTLNTTKYVIEGLNDSGKVTADSILTIMESVLSENPNIIGIATILEGGILREGSAVNPALVDSQKRFIPYVYRDEGKEIKTEAVSGYEEEGDGDWYLVPKNEERAILTEPIKYEVGDETKTISSIAVPLFSKNDQFIGVLTADFSVDFINDLVKNMEPEGGFSSIITDEGYVIANSTDQTLVGTNMKDSVVDWRTVKSALLNRKVSNAYVNSKLLKEQAFNAFAPVSVQGINEVWSVQTVIAKSSILKTVNGILLITIISAVLMIILMAATSAMFIQRQLKPLTYLKESIETAATGDLTSKVDESKIRQDEIGAVAIAFNNMLNKTNEVIHTVKQSSLELNESSTELYQTFEEVSAASEEVASAVDEIAQGASQQSSDAENTNQQMVALSEQIDSLSSLSNDMDQLSLQSGQSTAQGMEQVKQLREHNETTNEMNKKVQQQVQALSNKIADIETVIASIHGITAQTNLLALNASIEAARAGEHGKGFTVVAEEVRKLAEQSRQETEVIQKTVQEILYESEQTVILISKNFELMELNNQSVSSTESSFIENAELVKKLGASIHELSTKLNDMVNYKEYAMEAIQSVSAISQETAASAEQVSASATQQQKEMERVALSTERVSNIAGELQEVVNRFKVN</sequence>
<dbReference type="Gene3D" id="6.10.340.10">
    <property type="match status" value="1"/>
</dbReference>
<dbReference type="InterPro" id="IPR003660">
    <property type="entry name" value="HAMP_dom"/>
</dbReference>
<dbReference type="PROSITE" id="PS50885">
    <property type="entry name" value="HAMP"/>
    <property type="match status" value="1"/>
</dbReference>
<feature type="domain" description="HAMP" evidence="10">
    <location>
        <begin position="342"/>
        <end position="396"/>
    </location>
</feature>
<keyword evidence="12" id="KW-1185">Reference proteome</keyword>
<evidence type="ECO:0000256" key="3">
    <source>
        <dbReference type="ARBA" id="ARBA00023136"/>
    </source>
</evidence>
<feature type="transmembrane region" description="Helical" evidence="8">
    <location>
        <begin position="12"/>
        <end position="35"/>
    </location>
</feature>
<dbReference type="SMART" id="SM00304">
    <property type="entry name" value="HAMP"/>
    <property type="match status" value="1"/>
</dbReference>
<keyword evidence="8" id="KW-0812">Transmembrane</keyword>
<evidence type="ECO:0000259" key="9">
    <source>
        <dbReference type="PROSITE" id="PS50111"/>
    </source>
</evidence>
<evidence type="ECO:0000256" key="4">
    <source>
        <dbReference type="ARBA" id="ARBA00023224"/>
    </source>
</evidence>
<keyword evidence="2" id="KW-1003">Cell membrane</keyword>
<dbReference type="EMBL" id="JARTFS010000006">
    <property type="protein sequence ID" value="MED4401780.1"/>
    <property type="molecule type" value="Genomic_DNA"/>
</dbReference>
<dbReference type="SMART" id="SM00283">
    <property type="entry name" value="MA"/>
    <property type="match status" value="1"/>
</dbReference>
<feature type="domain" description="Methyl-accepting transducer" evidence="9">
    <location>
        <begin position="415"/>
        <end position="672"/>
    </location>
</feature>
<dbReference type="Pfam" id="PF22673">
    <property type="entry name" value="MCP-like_PDC_1"/>
    <property type="match status" value="1"/>
</dbReference>
<keyword evidence="7" id="KW-0175">Coiled coil</keyword>
<dbReference type="Pfam" id="PF00672">
    <property type="entry name" value="HAMP"/>
    <property type="match status" value="1"/>
</dbReference>
<organism evidence="11 12">
    <name type="scientific">Metabacillus fastidiosus</name>
    <dbReference type="NCBI Taxonomy" id="1458"/>
    <lineage>
        <taxon>Bacteria</taxon>
        <taxon>Bacillati</taxon>
        <taxon>Bacillota</taxon>
        <taxon>Bacilli</taxon>
        <taxon>Bacillales</taxon>
        <taxon>Bacillaceae</taxon>
        <taxon>Metabacillus</taxon>
    </lineage>
</organism>
<dbReference type="CDD" id="cd06225">
    <property type="entry name" value="HAMP"/>
    <property type="match status" value="1"/>
</dbReference>
<keyword evidence="3 8" id="KW-0472">Membrane</keyword>
<reference evidence="11 12" key="1">
    <citation type="submission" date="2023-03" db="EMBL/GenBank/DDBJ databases">
        <title>Bacillus Genome Sequencing.</title>
        <authorList>
            <person name="Dunlap C."/>
        </authorList>
    </citation>
    <scope>NUCLEOTIDE SEQUENCE [LARGE SCALE GENOMIC DNA]</scope>
    <source>
        <strain evidence="11 12">NRS-1717</strain>
    </source>
</reference>
<dbReference type="GeneID" id="301142943"/>
<evidence type="ECO:0000256" key="1">
    <source>
        <dbReference type="ARBA" id="ARBA00004236"/>
    </source>
</evidence>
<dbReference type="Gene3D" id="1.10.287.950">
    <property type="entry name" value="Methyl-accepting chemotaxis protein"/>
    <property type="match status" value="1"/>
</dbReference>
<accession>A0ABU6NXD5</accession>